<gene>
    <name evidence="5" type="ORF">BegalDRAFT_0694</name>
</gene>
<proteinExistence type="inferred from homology"/>
<organism evidence="5 6">
    <name type="scientific">Beggiatoa alba B18LD</name>
    <dbReference type="NCBI Taxonomy" id="395493"/>
    <lineage>
        <taxon>Bacteria</taxon>
        <taxon>Pseudomonadati</taxon>
        <taxon>Pseudomonadota</taxon>
        <taxon>Gammaproteobacteria</taxon>
        <taxon>Thiotrichales</taxon>
        <taxon>Thiotrichaceae</taxon>
        <taxon>Beggiatoa</taxon>
    </lineage>
</organism>
<protein>
    <submittedName>
        <fullName evidence="5">Universal stress protein UspA-like protein</fullName>
    </submittedName>
</protein>
<dbReference type="Proteomes" id="UP000005744">
    <property type="component" value="Unassembled WGS sequence"/>
</dbReference>
<dbReference type="PANTHER" id="PTHR46268:SF27">
    <property type="entry name" value="UNIVERSAL STRESS PROTEIN RV2623"/>
    <property type="match status" value="1"/>
</dbReference>
<reference evidence="5 6" key="1">
    <citation type="submission" date="2011-11" db="EMBL/GenBank/DDBJ databases">
        <title>Improved High-Quality Draft sequence of Beggiatoa alba B18lD.</title>
        <authorList>
            <consortium name="US DOE Joint Genome Institute"/>
            <person name="Lucas S."/>
            <person name="Han J."/>
            <person name="Lapidus A."/>
            <person name="Cheng J.-F."/>
            <person name="Goodwin L."/>
            <person name="Pitluck S."/>
            <person name="Peters L."/>
            <person name="Mikhailova N."/>
            <person name="Held B."/>
            <person name="Detter J.C."/>
            <person name="Han C."/>
            <person name="Tapia R."/>
            <person name="Land M."/>
            <person name="Hauser L."/>
            <person name="Kyrpides N."/>
            <person name="Ivanova N."/>
            <person name="Pagani I."/>
            <person name="Samuel K."/>
            <person name="Teske A."/>
            <person name="Mueller J."/>
            <person name="Woyke T."/>
        </authorList>
    </citation>
    <scope>NUCLEOTIDE SEQUENCE [LARGE SCALE GENOMIC DNA]</scope>
    <source>
        <strain evidence="5 6">B18LD</strain>
    </source>
</reference>
<dbReference type="HOGENOM" id="CLU_049301_11_2_6"/>
<keyword evidence="6" id="KW-1185">Reference proteome</keyword>
<dbReference type="SUPFAM" id="SSF52402">
    <property type="entry name" value="Adenine nucleotide alpha hydrolases-like"/>
    <property type="match status" value="1"/>
</dbReference>
<evidence type="ECO:0000313" key="5">
    <source>
        <dbReference type="EMBL" id="EIJ41606.1"/>
    </source>
</evidence>
<dbReference type="InterPro" id="IPR014729">
    <property type="entry name" value="Rossmann-like_a/b/a_fold"/>
</dbReference>
<evidence type="ECO:0000256" key="1">
    <source>
        <dbReference type="ARBA" id="ARBA00008791"/>
    </source>
</evidence>
<dbReference type="EMBL" id="JH600070">
    <property type="protein sequence ID" value="EIJ41606.1"/>
    <property type="molecule type" value="Genomic_DNA"/>
</dbReference>
<evidence type="ECO:0000259" key="4">
    <source>
        <dbReference type="Pfam" id="PF00582"/>
    </source>
</evidence>
<comment type="similarity">
    <text evidence="1">Belongs to the universal stress protein A family.</text>
</comment>
<dbReference type="Pfam" id="PF00582">
    <property type="entry name" value="Usp"/>
    <property type="match status" value="1"/>
</dbReference>
<dbReference type="RefSeq" id="WP_002683684.1">
    <property type="nucleotide sequence ID" value="NZ_JH600070.1"/>
</dbReference>
<name>I3CDB3_9GAMM</name>
<dbReference type="InterPro" id="IPR006016">
    <property type="entry name" value="UspA"/>
</dbReference>
<accession>I3CDB3</accession>
<dbReference type="CDD" id="cd00293">
    <property type="entry name" value="USP-like"/>
    <property type="match status" value="1"/>
</dbReference>
<keyword evidence="2" id="KW-0547">Nucleotide-binding</keyword>
<dbReference type="AlphaFoldDB" id="I3CDB3"/>
<dbReference type="PRINTS" id="PR01438">
    <property type="entry name" value="UNVRSLSTRESS"/>
</dbReference>
<dbReference type="GO" id="GO:0005524">
    <property type="term" value="F:ATP binding"/>
    <property type="evidence" value="ECO:0007669"/>
    <property type="project" value="UniProtKB-KW"/>
</dbReference>
<evidence type="ECO:0000313" key="6">
    <source>
        <dbReference type="Proteomes" id="UP000005744"/>
    </source>
</evidence>
<evidence type="ECO:0000256" key="3">
    <source>
        <dbReference type="ARBA" id="ARBA00022840"/>
    </source>
</evidence>
<dbReference type="Gene3D" id="3.40.50.620">
    <property type="entry name" value="HUPs"/>
    <property type="match status" value="1"/>
</dbReference>
<sequence length="170" mass="19048">MLPNVRKILYATDMGENADIVFRYAISLTHRYNAHLTLVHVTEQLGTFGEALFEAHFPEEKAKQMHTEAVEKVQKKMQSELEAFCINELKNSEVTQHLVESITVIEGHSPAQAIVDYAKTQEIDMIVMGTREHTALGELFIGSVARRVTQLSAIPVLIVPIQSNTSNEES</sequence>
<dbReference type="eggNOG" id="COG0589">
    <property type="taxonomic scope" value="Bacteria"/>
</dbReference>
<evidence type="ECO:0000256" key="2">
    <source>
        <dbReference type="ARBA" id="ARBA00022741"/>
    </source>
</evidence>
<dbReference type="PANTHER" id="PTHR46268">
    <property type="entry name" value="STRESS RESPONSE PROTEIN NHAX"/>
    <property type="match status" value="1"/>
</dbReference>
<dbReference type="OrthoDB" id="6117544at2"/>
<dbReference type="InterPro" id="IPR006015">
    <property type="entry name" value="Universal_stress_UspA"/>
</dbReference>
<dbReference type="STRING" id="395493.BegalDRAFT_0694"/>
<feature type="domain" description="UspA" evidence="4">
    <location>
        <begin position="5"/>
        <end position="160"/>
    </location>
</feature>
<keyword evidence="3" id="KW-0067">ATP-binding</keyword>